<evidence type="ECO:0000313" key="3">
    <source>
        <dbReference type="Proteomes" id="UP001056012"/>
    </source>
</evidence>
<feature type="compositionally biased region" description="Low complexity" evidence="1">
    <location>
        <begin position="84"/>
        <end position="100"/>
    </location>
</feature>
<feature type="region of interest" description="Disordered" evidence="1">
    <location>
        <begin position="32"/>
        <end position="198"/>
    </location>
</feature>
<reference evidence="2" key="1">
    <citation type="submission" date="2021-12" db="EMBL/GenBank/DDBJ databases">
        <title>Curvularia clavata genome.</title>
        <authorList>
            <person name="Cao Y."/>
        </authorList>
    </citation>
    <scope>NUCLEOTIDE SEQUENCE</scope>
    <source>
        <strain evidence="2">Yc1106</strain>
    </source>
</reference>
<name>A0A9Q8ZC74_CURCL</name>
<keyword evidence="3" id="KW-1185">Reference proteome</keyword>
<sequence length="900" mass="97263">MVPFTDLSVETGCISTDAAMASMPAPTIKVAPVADENTDPSSTTNSARFPLQKSSRPAALKSRASPGRQRFLRETKMSLMTSSPRTPTRGQTTARARGTPSSAKLEIGRDSFYFSMDLPPSKITPKKGTTPKKQSPARAACSTPTNTAKSDLKSRIPTKQTPSPRKNRKSIQESPNKVFSPTPTKKDRPDASNDFRPCSPVKRAIELDSPSKPVNLNFEFAGKLVPRPEFAAETHLGCVADMMKEDDYDTDAIPGTHPIPNPREFLAPVRKRRPTVKPQPEDIGQLMAKLRAENATSTTHEWVSSCAGEAKISPTPLHKASEKLQLKEPLSYIRISSNQATSAQNIAVRVESESTVIVCEPREMQRQEEDCDTASQKDLGSFLDLYTVQKPETLQHPTLHDSESASNKRQVETRVDSGKQVDCQDTEDTASEAAKGLHLDPNREPEKGLSPNSQQQANMQNLQKIKCSSLKAVSPALSGPTNLTEPPSAPDSDSVTGPQKVKIPCGIGSLRKVKSFHYDSESLPRVMTGSPSRPTLSRMPRAPVMPRRLPGKPMPALAENNRNKVEKPGIGVAVPSKTKGSRTSQSANTTPSIKPARPSMPAPSTLKKVASTPNIQASLNSRHTSVRPKSYIPSVNPSNSKASAVPTPKQLPFKPCPKPITPPSHHESNTKPLRSILKPTSYQRPPIPPTRPKTFDGSSALRRQPSVPRLTPALPKRGSLVPLIKGWTKTPVKPTPVLLESTTPEGSPPNPNPTTTTTRPITLAASPSPSPSPQLNPSHAPRNLPLPPERTRSRHAPPRYLSPNPSFPVVKRSRASTSPSPSPSLSPSLSPSPSPSAVSTADEAGEGDPNALRTPSKTIIHSLDKAIDAKIAEDALRGLLLLEAREKAELEAREDEDVIF</sequence>
<feature type="region of interest" description="Disordered" evidence="1">
    <location>
        <begin position="522"/>
        <end position="714"/>
    </location>
</feature>
<feature type="compositionally biased region" description="Polar residues" evidence="1">
    <location>
        <begin position="581"/>
        <end position="592"/>
    </location>
</feature>
<feature type="compositionally biased region" description="Pro residues" evidence="1">
    <location>
        <begin position="820"/>
        <end position="834"/>
    </location>
</feature>
<dbReference type="VEuPathDB" id="FungiDB:yc1106_06058"/>
<protein>
    <submittedName>
        <fullName evidence="2">Uncharacterized protein</fullName>
    </submittedName>
</protein>
<feature type="compositionally biased region" description="Polar residues" evidence="1">
    <location>
        <begin position="172"/>
        <end position="183"/>
    </location>
</feature>
<feature type="compositionally biased region" description="Polar residues" evidence="1">
    <location>
        <begin position="479"/>
        <end position="497"/>
    </location>
</feature>
<feature type="compositionally biased region" description="Polar residues" evidence="1">
    <location>
        <begin position="633"/>
        <end position="642"/>
    </location>
</feature>
<evidence type="ECO:0000313" key="2">
    <source>
        <dbReference type="EMBL" id="USP78784.1"/>
    </source>
</evidence>
<feature type="compositionally biased region" description="Basic and acidic residues" evidence="1">
    <location>
        <begin position="435"/>
        <end position="447"/>
    </location>
</feature>
<proteinExistence type="predicted"/>
<dbReference type="AlphaFoldDB" id="A0A9Q8ZC74"/>
<evidence type="ECO:0000256" key="1">
    <source>
        <dbReference type="SAM" id="MobiDB-lite"/>
    </source>
</evidence>
<organism evidence="2 3">
    <name type="scientific">Curvularia clavata</name>
    <dbReference type="NCBI Taxonomy" id="95742"/>
    <lineage>
        <taxon>Eukaryota</taxon>
        <taxon>Fungi</taxon>
        <taxon>Dikarya</taxon>
        <taxon>Ascomycota</taxon>
        <taxon>Pezizomycotina</taxon>
        <taxon>Dothideomycetes</taxon>
        <taxon>Pleosporomycetidae</taxon>
        <taxon>Pleosporales</taxon>
        <taxon>Pleosporineae</taxon>
        <taxon>Pleosporaceae</taxon>
        <taxon>Curvularia</taxon>
    </lineage>
</organism>
<feature type="compositionally biased region" description="Polar residues" evidence="1">
    <location>
        <begin position="611"/>
        <end position="623"/>
    </location>
</feature>
<feature type="compositionally biased region" description="Polar residues" evidence="1">
    <location>
        <begin position="39"/>
        <end position="55"/>
    </location>
</feature>
<dbReference type="Proteomes" id="UP001056012">
    <property type="component" value="Chromosome 4"/>
</dbReference>
<accession>A0A9Q8ZC74</accession>
<feature type="region of interest" description="Disordered" evidence="1">
    <location>
        <begin position="475"/>
        <end position="503"/>
    </location>
</feature>
<gene>
    <name evidence="2" type="ORF">yc1106_06058</name>
</gene>
<feature type="region of interest" description="Disordered" evidence="1">
    <location>
        <begin position="393"/>
        <end position="458"/>
    </location>
</feature>
<feature type="region of interest" description="Disordered" evidence="1">
    <location>
        <begin position="727"/>
        <end position="856"/>
    </location>
</feature>
<feature type="compositionally biased region" description="Low complexity" evidence="1">
    <location>
        <begin position="119"/>
        <end position="136"/>
    </location>
</feature>
<feature type="compositionally biased region" description="Low complexity" evidence="1">
    <location>
        <begin position="753"/>
        <end position="762"/>
    </location>
</feature>
<dbReference type="EMBL" id="CP089277">
    <property type="protein sequence ID" value="USP78784.1"/>
    <property type="molecule type" value="Genomic_DNA"/>
</dbReference>
<feature type="compositionally biased region" description="Basic and acidic residues" evidence="1">
    <location>
        <begin position="184"/>
        <end position="193"/>
    </location>
</feature>
<feature type="compositionally biased region" description="Basic and acidic residues" evidence="1">
    <location>
        <begin position="409"/>
        <end position="419"/>
    </location>
</feature>
<dbReference type="OrthoDB" id="3790379at2759"/>